<dbReference type="RefSeq" id="WP_117326910.1">
    <property type="nucleotide sequence ID" value="NZ_QVTE01000032.1"/>
</dbReference>
<evidence type="ECO:0000313" key="1">
    <source>
        <dbReference type="EMBL" id="RFU68589.1"/>
    </source>
</evidence>
<dbReference type="Proteomes" id="UP000264541">
    <property type="component" value="Unassembled WGS sequence"/>
</dbReference>
<proteinExistence type="predicted"/>
<comment type="caution">
    <text evidence="1">The sequence shown here is derived from an EMBL/GenBank/DDBJ whole genome shotgun (WGS) entry which is preliminary data.</text>
</comment>
<gene>
    <name evidence="1" type="ORF">D0469_11550</name>
</gene>
<sequence length="59" mass="7001">MSLKNNSSKFYRNLIQQQDLLYELDKRLDKKDSNAVENLEETLSRIETKLDILLMQKGK</sequence>
<dbReference type="OrthoDB" id="2991183at2"/>
<evidence type="ECO:0000313" key="2">
    <source>
        <dbReference type="Proteomes" id="UP000264541"/>
    </source>
</evidence>
<keyword evidence="2" id="KW-1185">Reference proteome</keyword>
<accession>A0A372LNH0</accession>
<organism evidence="1 2">
    <name type="scientific">Peribacillus saganii</name>
    <dbReference type="NCBI Taxonomy" id="2303992"/>
    <lineage>
        <taxon>Bacteria</taxon>
        <taxon>Bacillati</taxon>
        <taxon>Bacillota</taxon>
        <taxon>Bacilli</taxon>
        <taxon>Bacillales</taxon>
        <taxon>Bacillaceae</taxon>
        <taxon>Peribacillus</taxon>
    </lineage>
</organism>
<reference evidence="1 2" key="1">
    <citation type="submission" date="2018-08" db="EMBL/GenBank/DDBJ databases">
        <title>Bacillus chawlae sp. nov., Bacillus glennii sp. nov., and Bacillus saganii sp. nov. Isolated from the Vehicle Assembly Building at Kennedy Space Center where the Viking Spacecraft were Assembled.</title>
        <authorList>
            <person name="Seuylemezian A."/>
            <person name="Vaishampayan P."/>
        </authorList>
    </citation>
    <scope>NUCLEOTIDE SEQUENCE [LARGE SCALE GENOMIC DNA]</scope>
    <source>
        <strain evidence="1 2">V47-23a</strain>
    </source>
</reference>
<dbReference type="AlphaFoldDB" id="A0A372LNH0"/>
<dbReference type="EMBL" id="QVTE01000032">
    <property type="protein sequence ID" value="RFU68589.1"/>
    <property type="molecule type" value="Genomic_DNA"/>
</dbReference>
<protein>
    <submittedName>
        <fullName evidence="1">Uncharacterized protein</fullName>
    </submittedName>
</protein>
<name>A0A372LNH0_9BACI</name>